<dbReference type="AlphaFoldDB" id="A0A7V6PBK6"/>
<gene>
    <name evidence="1" type="ORF">GXX48_09745</name>
</gene>
<proteinExistence type="predicted"/>
<dbReference type="Proteomes" id="UP000551563">
    <property type="component" value="Unassembled WGS sequence"/>
</dbReference>
<sequence>MTIRKKQGRLLGVCLTAPPLYSPVLAHRLTEPVRPRASLHNGQHRHASVPIPACSGQGARPACFGPFG</sequence>
<dbReference type="EMBL" id="DUMN01000288">
    <property type="protein sequence ID" value="HHV67908.1"/>
    <property type="molecule type" value="Genomic_DNA"/>
</dbReference>
<evidence type="ECO:0000313" key="1">
    <source>
        <dbReference type="EMBL" id="HHV67908.1"/>
    </source>
</evidence>
<organism evidence="1 2">
    <name type="scientific">Brucella intermedia</name>
    <dbReference type="NCBI Taxonomy" id="94625"/>
    <lineage>
        <taxon>Bacteria</taxon>
        <taxon>Pseudomonadati</taxon>
        <taxon>Pseudomonadota</taxon>
        <taxon>Alphaproteobacteria</taxon>
        <taxon>Hyphomicrobiales</taxon>
        <taxon>Brucellaceae</taxon>
        <taxon>Brucella/Ochrobactrum group</taxon>
        <taxon>Brucella</taxon>
    </lineage>
</organism>
<reference evidence="1 2" key="1">
    <citation type="journal article" date="2020" name="Biotechnol. Biofuels">
        <title>New insights from the biogas microbiome by comprehensive genome-resolved metagenomics of nearly 1600 species originating from multiple anaerobic digesters.</title>
        <authorList>
            <person name="Campanaro S."/>
            <person name="Treu L."/>
            <person name="Rodriguez-R L.M."/>
            <person name="Kovalovszki A."/>
            <person name="Ziels R.M."/>
            <person name="Maus I."/>
            <person name="Zhu X."/>
            <person name="Kougias P.G."/>
            <person name="Basile A."/>
            <person name="Luo G."/>
            <person name="Schluter A."/>
            <person name="Konstantinidis K.T."/>
            <person name="Angelidaki I."/>
        </authorList>
    </citation>
    <scope>NUCLEOTIDE SEQUENCE [LARGE SCALE GENOMIC DNA]</scope>
    <source>
        <strain evidence="1">AS04akNAM_66</strain>
    </source>
</reference>
<protein>
    <submittedName>
        <fullName evidence="1">Uncharacterized protein</fullName>
    </submittedName>
</protein>
<name>A0A7V6PBK6_9HYPH</name>
<accession>A0A7V6PBK6</accession>
<evidence type="ECO:0000313" key="2">
    <source>
        <dbReference type="Proteomes" id="UP000551563"/>
    </source>
</evidence>
<comment type="caution">
    <text evidence="1">The sequence shown here is derived from an EMBL/GenBank/DDBJ whole genome shotgun (WGS) entry which is preliminary data.</text>
</comment>